<protein>
    <submittedName>
        <fullName evidence="1">Uncharacterized protein</fullName>
    </submittedName>
</protein>
<dbReference type="AlphaFoldDB" id="A0AA39U7J7"/>
<proteinExistence type="predicted"/>
<evidence type="ECO:0000313" key="2">
    <source>
        <dbReference type="Proteomes" id="UP001175227"/>
    </source>
</evidence>
<dbReference type="Proteomes" id="UP001175227">
    <property type="component" value="Unassembled WGS sequence"/>
</dbReference>
<sequence>MDPAADRHARHAIATIYKTVVMEHTQTAHFNLSERLGAQGLFVYPQIVTQVAEMGGIVFAEGDILVLAIGLTSELLQVKYYVSSPLHQKNKKGIFEEAQALANKIRPRSKQYADHILPRLKDLVEAIGHRMAHKVVKGIPAVLADIYEVFAVQKDVGWYIKSGLLTRGRITNMQHASMTHSLLQPPGFQNCGIVVRQVRLQ</sequence>
<name>A0AA39U7J7_9AGAR</name>
<comment type="caution">
    <text evidence="1">The sequence shown here is derived from an EMBL/GenBank/DDBJ whole genome shotgun (WGS) entry which is preliminary data.</text>
</comment>
<dbReference type="EMBL" id="JAUEPR010000021">
    <property type="protein sequence ID" value="KAK0476173.1"/>
    <property type="molecule type" value="Genomic_DNA"/>
</dbReference>
<keyword evidence="2" id="KW-1185">Reference proteome</keyword>
<gene>
    <name evidence="1" type="ORF">IW261DRAFT_1421951</name>
</gene>
<organism evidence="1 2">
    <name type="scientific">Armillaria novae-zelandiae</name>
    <dbReference type="NCBI Taxonomy" id="153914"/>
    <lineage>
        <taxon>Eukaryota</taxon>
        <taxon>Fungi</taxon>
        <taxon>Dikarya</taxon>
        <taxon>Basidiomycota</taxon>
        <taxon>Agaricomycotina</taxon>
        <taxon>Agaricomycetes</taxon>
        <taxon>Agaricomycetidae</taxon>
        <taxon>Agaricales</taxon>
        <taxon>Marasmiineae</taxon>
        <taxon>Physalacriaceae</taxon>
        <taxon>Armillaria</taxon>
    </lineage>
</organism>
<evidence type="ECO:0000313" key="1">
    <source>
        <dbReference type="EMBL" id="KAK0476173.1"/>
    </source>
</evidence>
<accession>A0AA39U7J7</accession>
<reference evidence="1" key="1">
    <citation type="submission" date="2023-06" db="EMBL/GenBank/DDBJ databases">
        <authorList>
            <consortium name="Lawrence Berkeley National Laboratory"/>
            <person name="Ahrendt S."/>
            <person name="Sahu N."/>
            <person name="Indic B."/>
            <person name="Wong-Bajracharya J."/>
            <person name="Merenyi Z."/>
            <person name="Ke H.-M."/>
            <person name="Monk M."/>
            <person name="Kocsube S."/>
            <person name="Drula E."/>
            <person name="Lipzen A."/>
            <person name="Balint B."/>
            <person name="Henrissat B."/>
            <person name="Andreopoulos B."/>
            <person name="Martin F.M."/>
            <person name="Harder C.B."/>
            <person name="Rigling D."/>
            <person name="Ford K.L."/>
            <person name="Foster G.D."/>
            <person name="Pangilinan J."/>
            <person name="Papanicolaou A."/>
            <person name="Barry K."/>
            <person name="LaButti K."/>
            <person name="Viragh M."/>
            <person name="Koriabine M."/>
            <person name="Yan M."/>
            <person name="Riley R."/>
            <person name="Champramary S."/>
            <person name="Plett K.L."/>
            <person name="Tsai I.J."/>
            <person name="Slot J."/>
            <person name="Sipos G."/>
            <person name="Plett J."/>
            <person name="Nagy L.G."/>
            <person name="Grigoriev I.V."/>
        </authorList>
    </citation>
    <scope>NUCLEOTIDE SEQUENCE</scope>
    <source>
        <strain evidence="1">ICMP 16352</strain>
    </source>
</reference>